<dbReference type="PANTHER" id="PTHR43298">
    <property type="entry name" value="MULTIDRUG RESISTANCE PROTEIN NORM-RELATED"/>
    <property type="match status" value="1"/>
</dbReference>
<dbReference type="EMBL" id="WUQX01000001">
    <property type="protein sequence ID" value="MXP76487.1"/>
    <property type="molecule type" value="Genomic_DNA"/>
</dbReference>
<reference evidence="7 8" key="1">
    <citation type="submission" date="2019-12" db="EMBL/GenBank/DDBJ databases">
        <title>Sporaefaciens musculi gen. nov., sp. nov., a novel bacterium isolated from the caecum of an obese mouse.</title>
        <authorList>
            <person name="Rasmussen T.S."/>
            <person name="Streidl T."/>
            <person name="Hitch T.C.A."/>
            <person name="Wortmann E."/>
            <person name="Deptula P."/>
            <person name="Hansen M."/>
            <person name="Nielsen D.S."/>
            <person name="Clavel T."/>
            <person name="Vogensen F.K."/>
        </authorList>
    </citation>
    <scope>NUCLEOTIDE SEQUENCE [LARGE SCALE GENOMIC DNA]</scope>
    <source>
        <strain evidence="7 8">WCA-9-b2</strain>
    </source>
</reference>
<dbReference type="GO" id="GO:0042910">
    <property type="term" value="F:xenobiotic transmembrane transporter activity"/>
    <property type="evidence" value="ECO:0007669"/>
    <property type="project" value="InterPro"/>
</dbReference>
<proteinExistence type="inferred from homology"/>
<comment type="caution">
    <text evidence="7">The sequence shown here is derived from an EMBL/GenBank/DDBJ whole genome shotgun (WGS) entry which is preliminary data.</text>
</comment>
<dbReference type="InterPro" id="IPR050222">
    <property type="entry name" value="MATE_MdtK"/>
</dbReference>
<evidence type="ECO:0000256" key="4">
    <source>
        <dbReference type="ARBA" id="ARBA00022448"/>
    </source>
</evidence>
<keyword evidence="4" id="KW-0813">Transport</keyword>
<feature type="transmembrane region" description="Helical" evidence="6">
    <location>
        <begin position="84"/>
        <end position="106"/>
    </location>
</feature>
<keyword evidence="6" id="KW-0812">Transmembrane</keyword>
<evidence type="ECO:0000256" key="3">
    <source>
        <dbReference type="ARBA" id="ARBA00020268"/>
    </source>
</evidence>
<feature type="transmembrane region" description="Helical" evidence="6">
    <location>
        <begin position="44"/>
        <end position="72"/>
    </location>
</feature>
<keyword evidence="6" id="KW-0472">Membrane</keyword>
<accession>A0A7X3MHS8</accession>
<name>A0A7X3MHS8_9FIRM</name>
<evidence type="ECO:0000313" key="7">
    <source>
        <dbReference type="EMBL" id="MXP76487.1"/>
    </source>
</evidence>
<evidence type="ECO:0000256" key="2">
    <source>
        <dbReference type="ARBA" id="ARBA00010199"/>
    </source>
</evidence>
<dbReference type="Pfam" id="PF01554">
    <property type="entry name" value="MatE"/>
    <property type="match status" value="1"/>
</dbReference>
<dbReference type="PANTHER" id="PTHR43298:SF2">
    <property type="entry name" value="FMN_FAD EXPORTER YEEO-RELATED"/>
    <property type="match status" value="1"/>
</dbReference>
<comment type="function">
    <text evidence="1">Multidrug efflux pump.</text>
</comment>
<organism evidence="7 8">
    <name type="scientific">Sporofaciens musculi</name>
    <dbReference type="NCBI Taxonomy" id="2681861"/>
    <lineage>
        <taxon>Bacteria</taxon>
        <taxon>Bacillati</taxon>
        <taxon>Bacillota</taxon>
        <taxon>Clostridia</taxon>
        <taxon>Lachnospirales</taxon>
        <taxon>Lachnospiraceae</taxon>
        <taxon>Sporofaciens</taxon>
    </lineage>
</organism>
<evidence type="ECO:0000313" key="8">
    <source>
        <dbReference type="Proteomes" id="UP000460412"/>
    </source>
</evidence>
<gene>
    <name evidence="7" type="ORF">GN277_14105</name>
</gene>
<evidence type="ECO:0000256" key="6">
    <source>
        <dbReference type="SAM" id="Phobius"/>
    </source>
</evidence>
<keyword evidence="8" id="KW-1185">Reference proteome</keyword>
<dbReference type="AlphaFoldDB" id="A0A7X3MHS8"/>
<dbReference type="GO" id="GO:0005886">
    <property type="term" value="C:plasma membrane"/>
    <property type="evidence" value="ECO:0007669"/>
    <property type="project" value="TreeGrafter"/>
</dbReference>
<evidence type="ECO:0000256" key="5">
    <source>
        <dbReference type="ARBA" id="ARBA00031636"/>
    </source>
</evidence>
<dbReference type="GO" id="GO:0015297">
    <property type="term" value="F:antiporter activity"/>
    <property type="evidence" value="ECO:0007669"/>
    <property type="project" value="InterPro"/>
</dbReference>
<evidence type="ECO:0000256" key="1">
    <source>
        <dbReference type="ARBA" id="ARBA00003408"/>
    </source>
</evidence>
<sequence>MTAATRIEAFILLPVQSLGNAVTIFTGQNIGAGQMERLKKGLRFSLMISISTIALLSACMLIFGESIISLIVGSDGQAVSSGNSYFTVCAWFYPLMAIMYCLAGVLEGAGDTIIAAVHSATSIVTRLAVTLILAPNIGFLAIAVSTSIGWGDATAIVCTRYFSGTWKSKKLIPTSENRENFSVKRD</sequence>
<dbReference type="InterPro" id="IPR002528">
    <property type="entry name" value="MATE_fam"/>
</dbReference>
<protein>
    <recommendedName>
        <fullName evidence="3">Probable multidrug resistance protein NorM</fullName>
    </recommendedName>
    <alternativeName>
        <fullName evidence="5">Multidrug-efflux transporter</fullName>
    </alternativeName>
</protein>
<comment type="similarity">
    <text evidence="2">Belongs to the multi antimicrobial extrusion (MATE) (TC 2.A.66.1) family.</text>
</comment>
<dbReference type="Proteomes" id="UP000460412">
    <property type="component" value="Unassembled WGS sequence"/>
</dbReference>
<keyword evidence="6" id="KW-1133">Transmembrane helix</keyword>